<feature type="transmembrane region" description="Helical" evidence="1">
    <location>
        <begin position="26"/>
        <end position="46"/>
    </location>
</feature>
<dbReference type="EMBL" id="BTGU01000049">
    <property type="protein sequence ID" value="GMN54088.1"/>
    <property type="molecule type" value="Genomic_DNA"/>
</dbReference>
<gene>
    <name evidence="2" type="ORF">TIFTF001_023220</name>
</gene>
<keyword evidence="1" id="KW-0472">Membrane</keyword>
<dbReference type="AlphaFoldDB" id="A0AA88AUE5"/>
<accession>A0AA88AUE5</accession>
<name>A0AA88AUE5_FICCA</name>
<comment type="caution">
    <text evidence="2">The sequence shown here is derived from an EMBL/GenBank/DDBJ whole genome shotgun (WGS) entry which is preliminary data.</text>
</comment>
<proteinExistence type="predicted"/>
<reference evidence="2" key="1">
    <citation type="submission" date="2023-07" db="EMBL/GenBank/DDBJ databases">
        <title>draft genome sequence of fig (Ficus carica).</title>
        <authorList>
            <person name="Takahashi T."/>
            <person name="Nishimura K."/>
        </authorList>
    </citation>
    <scope>NUCLEOTIDE SEQUENCE</scope>
</reference>
<keyword evidence="3" id="KW-1185">Reference proteome</keyword>
<dbReference type="Proteomes" id="UP001187192">
    <property type="component" value="Unassembled WGS sequence"/>
</dbReference>
<evidence type="ECO:0000256" key="1">
    <source>
        <dbReference type="SAM" id="Phobius"/>
    </source>
</evidence>
<evidence type="ECO:0000313" key="2">
    <source>
        <dbReference type="EMBL" id="GMN54088.1"/>
    </source>
</evidence>
<keyword evidence="1" id="KW-0812">Transmembrane</keyword>
<keyword evidence="1" id="KW-1133">Transmembrane helix</keyword>
<organism evidence="2 3">
    <name type="scientific">Ficus carica</name>
    <name type="common">Common fig</name>
    <dbReference type="NCBI Taxonomy" id="3494"/>
    <lineage>
        <taxon>Eukaryota</taxon>
        <taxon>Viridiplantae</taxon>
        <taxon>Streptophyta</taxon>
        <taxon>Embryophyta</taxon>
        <taxon>Tracheophyta</taxon>
        <taxon>Spermatophyta</taxon>
        <taxon>Magnoliopsida</taxon>
        <taxon>eudicotyledons</taxon>
        <taxon>Gunneridae</taxon>
        <taxon>Pentapetalae</taxon>
        <taxon>rosids</taxon>
        <taxon>fabids</taxon>
        <taxon>Rosales</taxon>
        <taxon>Moraceae</taxon>
        <taxon>Ficeae</taxon>
        <taxon>Ficus</taxon>
    </lineage>
</organism>
<protein>
    <submittedName>
        <fullName evidence="2">Uncharacterized protein</fullName>
    </submittedName>
</protein>
<sequence>MPRRPDHNDGDVFSLFSLSSYRSTMISSPFVFSDATILSAFFAMVLKDYTTVRQNRRVIRWITRRFKKPSCSPPDYTTLWLYRRVILGFYNP</sequence>
<evidence type="ECO:0000313" key="3">
    <source>
        <dbReference type="Proteomes" id="UP001187192"/>
    </source>
</evidence>